<keyword evidence="2" id="KW-1185">Reference proteome</keyword>
<evidence type="ECO:0000313" key="2">
    <source>
        <dbReference type="Proteomes" id="UP000561045"/>
    </source>
</evidence>
<dbReference type="EMBL" id="JACIET010000002">
    <property type="protein sequence ID" value="MBB4014026.1"/>
    <property type="molecule type" value="Genomic_DNA"/>
</dbReference>
<organism evidence="1 2">
    <name type="scientific">Niveibacterium umoris</name>
    <dbReference type="NCBI Taxonomy" id="1193620"/>
    <lineage>
        <taxon>Bacteria</taxon>
        <taxon>Pseudomonadati</taxon>
        <taxon>Pseudomonadota</taxon>
        <taxon>Betaproteobacteria</taxon>
        <taxon>Rhodocyclales</taxon>
        <taxon>Rhodocyclaceae</taxon>
        <taxon>Niveibacterium</taxon>
    </lineage>
</organism>
<comment type="caution">
    <text evidence="1">The sequence shown here is derived from an EMBL/GenBank/DDBJ whole genome shotgun (WGS) entry which is preliminary data.</text>
</comment>
<dbReference type="AlphaFoldDB" id="A0A840BT89"/>
<reference evidence="1 2" key="1">
    <citation type="submission" date="2020-08" db="EMBL/GenBank/DDBJ databases">
        <title>Genomic Encyclopedia of Type Strains, Phase IV (KMG-IV): sequencing the most valuable type-strain genomes for metagenomic binning, comparative biology and taxonomic classification.</title>
        <authorList>
            <person name="Goeker M."/>
        </authorList>
    </citation>
    <scope>NUCLEOTIDE SEQUENCE [LARGE SCALE GENOMIC DNA]</scope>
    <source>
        <strain evidence="1 2">DSM 106739</strain>
    </source>
</reference>
<dbReference type="Proteomes" id="UP000561045">
    <property type="component" value="Unassembled WGS sequence"/>
</dbReference>
<gene>
    <name evidence="1" type="ORF">GGR36_003372</name>
</gene>
<name>A0A840BT89_9RHOO</name>
<proteinExistence type="predicted"/>
<dbReference type="RefSeq" id="WP_183635929.1">
    <property type="nucleotide sequence ID" value="NZ_BAABLE010000005.1"/>
</dbReference>
<sequence>MNVADRPPGLVTPGLVRSPWLRDLAIRRDRIPRDERADAPEIEEAFRVSFSDAVRAAAVPPPRDEVRVLDRRLRSYRDIAQL</sequence>
<protein>
    <submittedName>
        <fullName evidence="1">Uncharacterized protein</fullName>
    </submittedName>
</protein>
<accession>A0A840BT89</accession>
<evidence type="ECO:0000313" key="1">
    <source>
        <dbReference type="EMBL" id="MBB4014026.1"/>
    </source>
</evidence>